<reference evidence="5 6" key="1">
    <citation type="journal article" date="2015" name="Sci. Rep.">
        <title>The genome of Leishmania panamensis: insights into genomics of the L. (Viannia) subgenus.</title>
        <authorList>
            <person name="Llanes A."/>
            <person name="Restrepo C.M."/>
            <person name="Vecchio G.D."/>
            <person name="Anguizola F.J."/>
            <person name="Lleonart R."/>
        </authorList>
    </citation>
    <scope>NUCLEOTIDE SEQUENCE [LARGE SCALE GENOMIC DNA]</scope>
    <source>
        <strain evidence="5 6">MHOM/PA/94/PSC-1</strain>
    </source>
</reference>
<dbReference type="PANTHER" id="PTHR42886">
    <property type="entry name" value="RE40534P-RELATED"/>
    <property type="match status" value="1"/>
</dbReference>
<keyword evidence="5" id="KW-0378">Hydrolase</keyword>
<protein>
    <submittedName>
        <fullName evidence="5">Alpha/beta hydrolase, putative</fullName>
    </submittedName>
</protein>
<dbReference type="GeneID" id="22575220"/>
<evidence type="ECO:0000256" key="1">
    <source>
        <dbReference type="ARBA" id="ARBA00038097"/>
    </source>
</evidence>
<feature type="transmembrane region" description="Helical" evidence="3">
    <location>
        <begin position="243"/>
        <end position="264"/>
    </location>
</feature>
<evidence type="ECO:0000313" key="6">
    <source>
        <dbReference type="Proteomes" id="UP000063063"/>
    </source>
</evidence>
<dbReference type="GO" id="GO:0006654">
    <property type="term" value="P:phosphatidic acid biosynthetic process"/>
    <property type="evidence" value="ECO:0007669"/>
    <property type="project" value="TreeGrafter"/>
</dbReference>
<dbReference type="OrthoDB" id="7457040at2759"/>
<keyword evidence="3" id="KW-0812">Transmembrane</keyword>
<dbReference type="Pfam" id="PF00561">
    <property type="entry name" value="Abhydrolase_1"/>
    <property type="match status" value="1"/>
</dbReference>
<keyword evidence="3" id="KW-1133">Transmembrane helix</keyword>
<evidence type="ECO:0000256" key="3">
    <source>
        <dbReference type="SAM" id="Phobius"/>
    </source>
</evidence>
<proteinExistence type="inferred from homology"/>
<name>A0A088RR61_LEIPA</name>
<gene>
    <name evidence="5" type="ORF">LPMP_230160</name>
</gene>
<organism evidence="5 6">
    <name type="scientific">Leishmania panamensis</name>
    <dbReference type="NCBI Taxonomy" id="5679"/>
    <lineage>
        <taxon>Eukaryota</taxon>
        <taxon>Discoba</taxon>
        <taxon>Euglenozoa</taxon>
        <taxon>Kinetoplastea</taxon>
        <taxon>Metakinetoplastina</taxon>
        <taxon>Trypanosomatida</taxon>
        <taxon>Trypanosomatidae</taxon>
        <taxon>Leishmaniinae</taxon>
        <taxon>Leishmania</taxon>
        <taxon>Leishmania guyanensis species complex</taxon>
    </lineage>
</organism>
<dbReference type="PANTHER" id="PTHR42886:SF29">
    <property type="entry name" value="PUMMELIG, ISOFORM A"/>
    <property type="match status" value="1"/>
</dbReference>
<accession>A0A088RR61</accession>
<comment type="similarity">
    <text evidence="1">Belongs to the peptidase S33 family. ABHD4/ABHD5 subfamily.</text>
</comment>
<dbReference type="InterPro" id="IPR029058">
    <property type="entry name" value="AB_hydrolase_fold"/>
</dbReference>
<dbReference type="KEGG" id="lpan:LPMP_230160"/>
<evidence type="ECO:0000313" key="5">
    <source>
        <dbReference type="EMBL" id="AIN98468.1"/>
    </source>
</evidence>
<keyword evidence="3" id="KW-0472">Membrane</keyword>
<dbReference type="VEuPathDB" id="TriTrypDB:LPAL13_230006500"/>
<sequence length="410" mass="46103">MQAVQQRFHMRRRNPHAPENASQRQPPRRKHFYSWVATDKTQLETAEKVMLQGLLYYQARIAGLNTISTDDIRKLDDNAALAANLSGVTNTNSICSCTGEQQATTSLSPLPAWKAAAKEEKEVIVLIHGFAGGVAGWAQNWRFLAERYRVYAFDLPGFARSERRASAAKSLPEAMDYFCDYIHRWFAQLDFRRPVMVLAHSFGCFVASHYAMRHGANCIKLLIFAEPWGLTRGDANRMKMYPLLARVLLALFYNVGLLALLRGVGPVGPWMLRRIRPDFEGKWCAFLDDPSTVYDYLYHCNAQNSLVGEKLFKACCHYDVCAKESLLDVLPDTLDKRIAVGLLFGGKSWMNATEVVELGELLRERGVRVRVYTLANAGHQIFTDDVAGFNKKVSEIVSELSSVPSPTLSA</sequence>
<dbReference type="AlphaFoldDB" id="A0A088RR61"/>
<dbReference type="GO" id="GO:0055088">
    <property type="term" value="P:lipid homeostasis"/>
    <property type="evidence" value="ECO:0007669"/>
    <property type="project" value="TreeGrafter"/>
</dbReference>
<dbReference type="GO" id="GO:0052689">
    <property type="term" value="F:carboxylic ester hydrolase activity"/>
    <property type="evidence" value="ECO:0007669"/>
    <property type="project" value="TreeGrafter"/>
</dbReference>
<dbReference type="RefSeq" id="XP_010699175.1">
    <property type="nucleotide sequence ID" value="XM_010700873.1"/>
</dbReference>
<feature type="domain" description="AB hydrolase-1" evidence="4">
    <location>
        <begin position="123"/>
        <end position="227"/>
    </location>
</feature>
<dbReference type="GO" id="GO:0042171">
    <property type="term" value="F:lysophosphatidic acid acyltransferase activity"/>
    <property type="evidence" value="ECO:0007669"/>
    <property type="project" value="TreeGrafter"/>
</dbReference>
<keyword evidence="6" id="KW-1185">Reference proteome</keyword>
<dbReference type="eggNOG" id="KOG4409">
    <property type="taxonomic scope" value="Eukaryota"/>
</dbReference>
<dbReference type="SUPFAM" id="SSF53474">
    <property type="entry name" value="alpha/beta-Hydrolases"/>
    <property type="match status" value="1"/>
</dbReference>
<evidence type="ECO:0000256" key="2">
    <source>
        <dbReference type="SAM" id="MobiDB-lite"/>
    </source>
</evidence>
<dbReference type="VEuPathDB" id="TriTrypDB:LPMP_230160"/>
<evidence type="ECO:0000259" key="4">
    <source>
        <dbReference type="Pfam" id="PF00561"/>
    </source>
</evidence>
<dbReference type="Proteomes" id="UP000063063">
    <property type="component" value="Chromosome 23"/>
</dbReference>
<dbReference type="EMBL" id="CP009392">
    <property type="protein sequence ID" value="AIN98468.1"/>
    <property type="molecule type" value="Genomic_DNA"/>
</dbReference>
<dbReference type="InterPro" id="IPR000073">
    <property type="entry name" value="AB_hydrolase_1"/>
</dbReference>
<dbReference type="Gene3D" id="3.40.50.1820">
    <property type="entry name" value="alpha/beta hydrolase"/>
    <property type="match status" value="1"/>
</dbReference>
<feature type="region of interest" description="Disordered" evidence="2">
    <location>
        <begin position="1"/>
        <end position="30"/>
    </location>
</feature>